<dbReference type="EMBL" id="MCIB01000040">
    <property type="protein sequence ID" value="RKD28824.1"/>
    <property type="molecule type" value="Genomic_DNA"/>
</dbReference>
<evidence type="ECO:0000313" key="2">
    <source>
        <dbReference type="Proteomes" id="UP000284177"/>
    </source>
</evidence>
<name>A0A419SUG5_9FIRM</name>
<gene>
    <name evidence="1" type="ORF">BET03_07280</name>
</gene>
<accession>A0A419SUG5</accession>
<reference evidence="1 2" key="1">
    <citation type="submission" date="2016-08" db="EMBL/GenBank/DDBJ databases">
        <title>Novel Firmicutes and Novel Genomes.</title>
        <authorList>
            <person name="Poppleton D.I."/>
            <person name="Gribaldo S."/>
        </authorList>
    </citation>
    <scope>NUCLEOTIDE SEQUENCE [LARGE SCALE GENOMIC DNA]</scope>
    <source>
        <strain evidence="1 2">CTT3</strain>
    </source>
</reference>
<sequence length="694" mass="80223">MKKLLSILLIFTLIFSTFSVLGTSKVEASRNDWDTQRYGDVLDIGPKLRKLEDDEEYREKLDKNIKEKAAKINFNEVQTASEEDQNSNFTFNGGTKFFLGYDNGNYYFKEFTLRSIGEHVEIWVANDLSYGDDDDRPAHIVTQEQVDKLRDEFDNNIYIKDTEFFGKPDAHTGEKSLLEDWGSVPEDYYVPQDGKERVIILVDNIRDENYYDPTYPFFIAGFYSSAYEAYFDRNIINIDSSNWEERLESTFFGTTAHEFQHLIHDDNDSDEETWINEGMSDFAEYLCEYGHPMGHVNFFLDHPENSLVVWDEYYSYPTGPETLADYGQAYLLQLYFYDQFGKEFVRELAVDSDNGIESVNKILKEFGVNKSFNDIYRDFSVALAVDKPEPGNGVYNFESIDLQVNFESALETDKPGVPAWGSDYIKLEEAKKIENMIMDGVELLPTPWKVVDNPLGEGKVLWGNQGNEMDNFLIFEADLTDVDKATLKFDNYIQIEEQWDFGIVQVSTDNGRTWTTLENVNTRSDIVEDGYPKIKENLPGFTGYYDSWVNEEFNLTPYAGKKVHIAFRYMTDWGYNDPGWFIKNIEIPEIGLKFSGESLEGFMSLNELLKDYVEYQVSFVNEKSLGNGENISNYRVLNIDPYNVTEEQVIKLRDFLSGGNNYMIIWYAAGIGDKNPVDYSYKVITKNEAAKIKK</sequence>
<keyword evidence="2" id="KW-1185">Reference proteome</keyword>
<dbReference type="Pfam" id="PF20773">
    <property type="entry name" value="InhA-like_MAM"/>
    <property type="match status" value="1"/>
</dbReference>
<evidence type="ECO:0000313" key="1">
    <source>
        <dbReference type="EMBL" id="RKD28824.1"/>
    </source>
</evidence>
<comment type="caution">
    <text evidence="1">The sequence shown here is derived from an EMBL/GenBank/DDBJ whole genome shotgun (WGS) entry which is preliminary data.</text>
</comment>
<dbReference type="OrthoDB" id="275270at2"/>
<proteinExistence type="predicted"/>
<dbReference type="Gene3D" id="2.60.120.260">
    <property type="entry name" value="Galactose-binding domain-like"/>
    <property type="match status" value="1"/>
</dbReference>
<dbReference type="NCBIfam" id="NF038128">
    <property type="entry name" value="choice_anch_J"/>
    <property type="match status" value="1"/>
</dbReference>
<dbReference type="AlphaFoldDB" id="A0A419SUG5"/>
<protein>
    <submittedName>
        <fullName evidence="1">Uncharacterized protein</fullName>
    </submittedName>
</protein>
<organism evidence="1 2">
    <name type="scientific">Thermohalobacter berrensis</name>
    <dbReference type="NCBI Taxonomy" id="99594"/>
    <lineage>
        <taxon>Bacteria</taxon>
        <taxon>Bacillati</taxon>
        <taxon>Bacillota</taxon>
        <taxon>Tissierellia</taxon>
        <taxon>Tissierellales</taxon>
        <taxon>Thermohalobacteraceae</taxon>
        <taxon>Thermohalobacter</taxon>
    </lineage>
</organism>
<dbReference type="Proteomes" id="UP000284177">
    <property type="component" value="Unassembled WGS sequence"/>
</dbReference>
<dbReference type="RefSeq" id="WP_120170794.1">
    <property type="nucleotide sequence ID" value="NZ_MCIB01000040.1"/>
</dbReference>